<dbReference type="EC" id="2.7.11.24" evidence="1 10"/>
<evidence type="ECO:0000256" key="10">
    <source>
        <dbReference type="RuleBase" id="RU361165"/>
    </source>
</evidence>
<dbReference type="GO" id="GO:0004707">
    <property type="term" value="F:MAP kinase activity"/>
    <property type="evidence" value="ECO:0007669"/>
    <property type="project" value="UniProtKB-EC"/>
</dbReference>
<comment type="similarity">
    <text evidence="10">Belongs to the protein kinase superfamily. Ser/Thr protein kinase family. MAP kinase subfamily.</text>
</comment>
<feature type="compositionally biased region" description="Polar residues" evidence="11">
    <location>
        <begin position="443"/>
        <end position="462"/>
    </location>
</feature>
<feature type="domain" description="Protein kinase" evidence="12">
    <location>
        <begin position="13"/>
        <end position="314"/>
    </location>
</feature>
<comment type="catalytic activity">
    <reaction evidence="7 10">
        <text>L-threonyl-[protein] + ATP = O-phospho-L-threonyl-[protein] + ADP + H(+)</text>
        <dbReference type="Rhea" id="RHEA:46608"/>
        <dbReference type="Rhea" id="RHEA-COMP:11060"/>
        <dbReference type="Rhea" id="RHEA-COMP:11605"/>
        <dbReference type="ChEBI" id="CHEBI:15378"/>
        <dbReference type="ChEBI" id="CHEBI:30013"/>
        <dbReference type="ChEBI" id="CHEBI:30616"/>
        <dbReference type="ChEBI" id="CHEBI:61977"/>
        <dbReference type="ChEBI" id="CHEBI:456216"/>
        <dbReference type="EC" id="2.7.11.24"/>
    </reaction>
</comment>
<evidence type="ECO:0000256" key="3">
    <source>
        <dbReference type="ARBA" id="ARBA00022679"/>
    </source>
</evidence>
<dbReference type="InterPro" id="IPR000719">
    <property type="entry name" value="Prot_kinase_dom"/>
</dbReference>
<keyword evidence="3 10" id="KW-0808">Transferase</keyword>
<dbReference type="PROSITE" id="PS00107">
    <property type="entry name" value="PROTEIN_KINASE_ATP"/>
    <property type="match status" value="1"/>
</dbReference>
<evidence type="ECO:0000256" key="6">
    <source>
        <dbReference type="ARBA" id="ARBA00022840"/>
    </source>
</evidence>
<evidence type="ECO:0000256" key="5">
    <source>
        <dbReference type="ARBA" id="ARBA00022777"/>
    </source>
</evidence>
<dbReference type="FunFam" id="3.30.200.20:FF:000166">
    <property type="entry name" value="Mitogen-activated protein kinase"/>
    <property type="match status" value="1"/>
</dbReference>
<evidence type="ECO:0000256" key="2">
    <source>
        <dbReference type="ARBA" id="ARBA00022527"/>
    </source>
</evidence>
<proteinExistence type="inferred from homology"/>
<dbReference type="SMART" id="SM00220">
    <property type="entry name" value="S_TKc"/>
    <property type="match status" value="1"/>
</dbReference>
<feature type="binding site" evidence="9">
    <location>
        <position position="42"/>
    </location>
    <ligand>
        <name>ATP</name>
        <dbReference type="ChEBI" id="CHEBI:30616"/>
    </ligand>
</feature>
<dbReference type="CDD" id="cd07852">
    <property type="entry name" value="STKc_MAPK15-like"/>
    <property type="match status" value="1"/>
</dbReference>
<feature type="compositionally biased region" description="Basic residues" evidence="11">
    <location>
        <begin position="370"/>
        <end position="384"/>
    </location>
</feature>
<accession>A0A5K3FHU3</accession>
<dbReference type="InterPro" id="IPR050117">
    <property type="entry name" value="MAPK"/>
</dbReference>
<feature type="compositionally biased region" description="Polar residues" evidence="11">
    <location>
        <begin position="385"/>
        <end position="396"/>
    </location>
</feature>
<dbReference type="FunFam" id="1.10.510.10:FF:000238">
    <property type="entry name" value="Mitogen-activated protein kinase"/>
    <property type="match status" value="1"/>
</dbReference>
<dbReference type="InterPro" id="IPR011009">
    <property type="entry name" value="Kinase-like_dom_sf"/>
</dbReference>
<dbReference type="PANTHER" id="PTHR24055">
    <property type="entry name" value="MITOGEN-ACTIVATED PROTEIN KINASE"/>
    <property type="match status" value="1"/>
</dbReference>
<sequence>MTSELESHILKHFEITKRLGKGAYGIVWRAVSKESNEVVALKKIFDAFRNRTDAQRTFREIFFLKEFGNHPNIVKLHGIFKSHNKNDIYLVFEFMETDLHNVIKRGNILYPVHKQFVMYQLLKALCYLHSAEVIHRDLKPSNVLIDSNCCVKLCDFGLARSLASRALSEKPQEECQQNMAPPLTEYVATRWYRAPEILLACGHYTKGVDLWSLGCILGEMLLGRPLFPGSSTINQIERIIAGLPTPPSRQDTESIRSPYSSHILSRASIKQRKPITMMLPLTADKSGVELMTLFLQFNPQKRASVCEALEHEYVKRFRNSTEHLMKMSAPLRTPVDDDVQLSIREYRKRLYQMAAENSREFNGNSQSQGQKKRMSDHKNLHKNSRNISPSNDTANFGQVAEKNLPPIQKSDSPEKSKSVGNTNHTVVEVSVGGDSPPRESPDVPNTASTPESVMTDPNQCFSNADLKRQPTSVGVSNPILQNEDRSNQRTVCNVQRIATAPASVINNGTPNSNCKTALISKETFRTIQPSAAAFQCTAPTPEVTQSNQFDHTSGKTKPRSDCLSTTSTLMERFSESRNDQFTTKQSTLTSLPPSYFSHYTLPPIQRSKKLITPSITSQQKAPSASIHASPVATRLRVPLPTTLVQPEDGLYKKSVYITNTKTRVACPVGQFGGFYGPGIKLRHPLHPHLQSSPAHRSRDLQIAAMKPNLAEATRVIGTWKH</sequence>
<dbReference type="WBParaSite" id="MCU_007939-RC">
    <property type="protein sequence ID" value="MCU_007939-RC"/>
    <property type="gene ID" value="MCU_007939"/>
</dbReference>
<keyword evidence="10" id="KW-0460">Magnesium</keyword>
<comment type="cofactor">
    <cofactor evidence="10">
        <name>Mg(2+)</name>
        <dbReference type="ChEBI" id="CHEBI:18420"/>
    </cofactor>
</comment>
<feature type="compositionally biased region" description="Polar residues" evidence="11">
    <location>
        <begin position="542"/>
        <end position="551"/>
    </location>
</feature>
<feature type="region of interest" description="Disordered" evidence="11">
    <location>
        <begin position="427"/>
        <end position="479"/>
    </location>
</feature>
<evidence type="ECO:0000256" key="8">
    <source>
        <dbReference type="ARBA" id="ARBA00048312"/>
    </source>
</evidence>
<keyword evidence="6 9" id="KW-0067">ATP-binding</keyword>
<dbReference type="InterPro" id="IPR008271">
    <property type="entry name" value="Ser/Thr_kinase_AS"/>
</dbReference>
<dbReference type="GO" id="GO:0106310">
    <property type="term" value="F:protein serine kinase activity"/>
    <property type="evidence" value="ECO:0007669"/>
    <property type="project" value="RHEA"/>
</dbReference>
<dbReference type="PROSITE" id="PS01351">
    <property type="entry name" value="MAPK"/>
    <property type="match status" value="1"/>
</dbReference>
<feature type="region of interest" description="Disordered" evidence="11">
    <location>
        <begin position="538"/>
        <end position="562"/>
    </location>
</feature>
<dbReference type="Gene3D" id="1.10.510.10">
    <property type="entry name" value="Transferase(Phosphotransferase) domain 1"/>
    <property type="match status" value="1"/>
</dbReference>
<dbReference type="PROSITE" id="PS00108">
    <property type="entry name" value="PROTEIN_KINASE_ST"/>
    <property type="match status" value="1"/>
</dbReference>
<evidence type="ECO:0000259" key="12">
    <source>
        <dbReference type="PROSITE" id="PS50011"/>
    </source>
</evidence>
<dbReference type="PROSITE" id="PS50011">
    <property type="entry name" value="PROTEIN_KINASE_DOM"/>
    <property type="match status" value="1"/>
</dbReference>
<dbReference type="InterPro" id="IPR017441">
    <property type="entry name" value="Protein_kinase_ATP_BS"/>
</dbReference>
<organism evidence="13">
    <name type="scientific">Mesocestoides corti</name>
    <name type="common">Flatworm</name>
    <dbReference type="NCBI Taxonomy" id="53468"/>
    <lineage>
        <taxon>Eukaryota</taxon>
        <taxon>Metazoa</taxon>
        <taxon>Spiralia</taxon>
        <taxon>Lophotrochozoa</taxon>
        <taxon>Platyhelminthes</taxon>
        <taxon>Cestoda</taxon>
        <taxon>Eucestoda</taxon>
        <taxon>Cyclophyllidea</taxon>
        <taxon>Mesocestoididae</taxon>
        <taxon>Mesocestoides</taxon>
    </lineage>
</organism>
<comment type="activity regulation">
    <text evidence="10">Activated by threonine and tyrosine phosphorylation.</text>
</comment>
<evidence type="ECO:0000313" key="13">
    <source>
        <dbReference type="WBParaSite" id="MCU_007939-RC"/>
    </source>
</evidence>
<feature type="compositionally biased region" description="Polar residues" evidence="11">
    <location>
        <begin position="360"/>
        <end position="369"/>
    </location>
</feature>
<keyword evidence="5 10" id="KW-0418">Kinase</keyword>
<evidence type="ECO:0000256" key="4">
    <source>
        <dbReference type="ARBA" id="ARBA00022741"/>
    </source>
</evidence>
<comment type="catalytic activity">
    <reaction evidence="8">
        <text>L-seryl-[protein] + ATP = O-phospho-L-seryl-[protein] + ADP + H(+)</text>
        <dbReference type="Rhea" id="RHEA:17989"/>
        <dbReference type="Rhea" id="RHEA-COMP:9863"/>
        <dbReference type="Rhea" id="RHEA-COMP:11604"/>
        <dbReference type="ChEBI" id="CHEBI:15378"/>
        <dbReference type="ChEBI" id="CHEBI:29999"/>
        <dbReference type="ChEBI" id="CHEBI:30616"/>
        <dbReference type="ChEBI" id="CHEBI:83421"/>
        <dbReference type="ChEBI" id="CHEBI:456216"/>
        <dbReference type="EC" id="2.7.11.24"/>
    </reaction>
</comment>
<dbReference type="InterPro" id="IPR003527">
    <property type="entry name" value="MAP_kinase_CS"/>
</dbReference>
<feature type="compositionally biased region" description="Polar residues" evidence="11">
    <location>
        <begin position="469"/>
        <end position="479"/>
    </location>
</feature>
<protein>
    <recommendedName>
        <fullName evidence="1 10">Mitogen-activated protein kinase</fullName>
        <ecNumber evidence="1 10">2.7.11.24</ecNumber>
    </recommendedName>
</protein>
<reference evidence="13" key="1">
    <citation type="submission" date="2019-11" db="UniProtKB">
        <authorList>
            <consortium name="WormBaseParasite"/>
        </authorList>
    </citation>
    <scope>IDENTIFICATION</scope>
</reference>
<evidence type="ECO:0000256" key="9">
    <source>
        <dbReference type="PROSITE-ProRule" id="PRU10141"/>
    </source>
</evidence>
<keyword evidence="4 9" id="KW-0547">Nucleotide-binding</keyword>
<dbReference type="SUPFAM" id="SSF56112">
    <property type="entry name" value="Protein kinase-like (PK-like)"/>
    <property type="match status" value="1"/>
</dbReference>
<evidence type="ECO:0000256" key="11">
    <source>
        <dbReference type="SAM" id="MobiDB-lite"/>
    </source>
</evidence>
<name>A0A5K3FHU3_MESCO</name>
<keyword evidence="2 10" id="KW-0723">Serine/threonine-protein kinase</keyword>
<evidence type="ECO:0000256" key="1">
    <source>
        <dbReference type="ARBA" id="ARBA00012411"/>
    </source>
</evidence>
<evidence type="ECO:0000256" key="7">
    <source>
        <dbReference type="ARBA" id="ARBA00047592"/>
    </source>
</evidence>
<dbReference type="Pfam" id="PF00069">
    <property type="entry name" value="Pkinase"/>
    <property type="match status" value="1"/>
</dbReference>
<dbReference type="GO" id="GO:0005524">
    <property type="term" value="F:ATP binding"/>
    <property type="evidence" value="ECO:0007669"/>
    <property type="project" value="UniProtKB-UniRule"/>
</dbReference>
<feature type="region of interest" description="Disordered" evidence="11">
    <location>
        <begin position="355"/>
        <end position="397"/>
    </location>
</feature>
<dbReference type="AlphaFoldDB" id="A0A5K3FHU3"/>
<dbReference type="Gene3D" id="3.30.200.20">
    <property type="entry name" value="Phosphorylase Kinase, domain 1"/>
    <property type="match status" value="1"/>
</dbReference>